<dbReference type="GeneID" id="301811891"/>
<evidence type="ECO:0000313" key="3">
    <source>
        <dbReference type="EMBL" id="WIY47496.1"/>
    </source>
</evidence>
<dbReference type="Proteomes" id="UP001242732">
    <property type="component" value="Chromosome"/>
</dbReference>
<organism evidence="3 4">
    <name type="scientific">Paracidovorax citrulli</name>
    <name type="common">Acidovorax citrulli</name>
    <dbReference type="NCBI Taxonomy" id="80869"/>
    <lineage>
        <taxon>Bacteria</taxon>
        <taxon>Pseudomonadati</taxon>
        <taxon>Pseudomonadota</taxon>
        <taxon>Betaproteobacteria</taxon>
        <taxon>Burkholderiales</taxon>
        <taxon>Comamonadaceae</taxon>
        <taxon>Paracidovorax</taxon>
    </lineage>
</organism>
<protein>
    <submittedName>
        <fullName evidence="3">MCP four helix bundle domain-containing protein</fullName>
    </submittedName>
</protein>
<dbReference type="RefSeq" id="WP_011794726.1">
    <property type="nucleotide sequence ID" value="NZ_CP023687.1"/>
</dbReference>
<feature type="signal peptide" evidence="1">
    <location>
        <begin position="1"/>
        <end position="17"/>
    </location>
</feature>
<evidence type="ECO:0000256" key="1">
    <source>
        <dbReference type="SAM" id="SignalP"/>
    </source>
</evidence>
<dbReference type="InterPro" id="IPR024478">
    <property type="entry name" value="HlyB_4HB_MCP"/>
</dbReference>
<evidence type="ECO:0000259" key="2">
    <source>
        <dbReference type="Pfam" id="PF12729"/>
    </source>
</evidence>
<dbReference type="Pfam" id="PF12729">
    <property type="entry name" value="4HB_MCP_1"/>
    <property type="match status" value="1"/>
</dbReference>
<proteinExistence type="predicted"/>
<accession>A0ABY9AKM8</accession>
<gene>
    <name evidence="3" type="ORF">QRO08_16845</name>
</gene>
<feature type="domain" description="Chemotaxis methyl-accepting receptor HlyB-like 4HB MCP" evidence="2">
    <location>
        <begin position="2"/>
        <end position="80"/>
    </location>
</feature>
<keyword evidence="1" id="KW-0732">Signal</keyword>
<feature type="chain" id="PRO_5046684033" evidence="1">
    <location>
        <begin position="18"/>
        <end position="93"/>
    </location>
</feature>
<reference evidence="3 4" key="1">
    <citation type="submission" date="2023-06" db="EMBL/GenBank/DDBJ databases">
        <authorList>
            <person name="Ham H."/>
            <person name="Park D.S."/>
        </authorList>
    </citation>
    <scope>NUCLEOTIDE SEQUENCE [LARGE SCALE GENOMIC DNA]</scope>
    <source>
        <strain evidence="3 4">KACC 17005</strain>
    </source>
</reference>
<evidence type="ECO:0000313" key="4">
    <source>
        <dbReference type="Proteomes" id="UP001242732"/>
    </source>
</evidence>
<sequence length="93" mass="10271">MSRLAIAFALTTALTLAMGPAAWTQMRTIQAGAEDLASNWLPSVQAIGNARTTANRVRRTESELFLPEPTEAMAKRREELAHRMVQFAEAEQV</sequence>
<name>A0ABY9AKM8_PARCI</name>
<keyword evidence="4" id="KW-1185">Reference proteome</keyword>
<dbReference type="EMBL" id="CP127363">
    <property type="protein sequence ID" value="WIY47496.1"/>
    <property type="molecule type" value="Genomic_DNA"/>
</dbReference>